<sequence length="266" mass="31031">MARTIAVMQPYLFPYLGYFQLIAAADVFVLGDDLQYVRSGWVNRNRILHNDEARLITFPLKKDRFQLQINQRQLCDHFSDEAERLIRLIAESYKEAPYFAQVMPLVERLIHFPQPNISLYAEHAIREMCAYLHIVTPIMRSSDLILGSPVDKQERIIRIAHTFEATTFITPEGGSVVYDRDHFARNRLLVRFFRMNPVEYRQFRQPFVANLSIIDVLMFNCVEQVQQMLTQYRLDKHPPAAEPGVLARLTQHPEPVSTLSNRIAVE</sequence>
<keyword evidence="2" id="KW-1185">Reference proteome</keyword>
<protein>
    <submittedName>
        <fullName evidence="1">WbqC-like protein family protein</fullName>
    </submittedName>
</protein>
<dbReference type="OrthoDB" id="3611744at2"/>
<dbReference type="EMBL" id="FNCO01000022">
    <property type="protein sequence ID" value="SDJ16503.1"/>
    <property type="molecule type" value="Genomic_DNA"/>
</dbReference>
<dbReference type="STRING" id="89065.SAMN05216605_12276"/>
<accession>A0A1G8RI15</accession>
<dbReference type="Pfam" id="PF08889">
    <property type="entry name" value="WbqC"/>
    <property type="match status" value="1"/>
</dbReference>
<dbReference type="Proteomes" id="UP000182894">
    <property type="component" value="Unassembled WGS sequence"/>
</dbReference>
<dbReference type="InterPro" id="IPR014985">
    <property type="entry name" value="WbqC"/>
</dbReference>
<name>A0A1G8RI15_9PSED</name>
<gene>
    <name evidence="1" type="ORF">SAMN05216605_12276</name>
</gene>
<proteinExistence type="predicted"/>
<organism evidence="1 2">
    <name type="scientific">Pseudomonas abietaniphila</name>
    <dbReference type="NCBI Taxonomy" id="89065"/>
    <lineage>
        <taxon>Bacteria</taxon>
        <taxon>Pseudomonadati</taxon>
        <taxon>Pseudomonadota</taxon>
        <taxon>Gammaproteobacteria</taxon>
        <taxon>Pseudomonadales</taxon>
        <taxon>Pseudomonadaceae</taxon>
        <taxon>Pseudomonas</taxon>
    </lineage>
</organism>
<reference evidence="2" key="1">
    <citation type="submission" date="2016-10" db="EMBL/GenBank/DDBJ databases">
        <authorList>
            <person name="Varghese N."/>
            <person name="Submissions S."/>
        </authorList>
    </citation>
    <scope>NUCLEOTIDE SEQUENCE [LARGE SCALE GENOMIC DNA]</scope>
    <source>
        <strain evidence="2">ATCC 700689</strain>
    </source>
</reference>
<dbReference type="AlphaFoldDB" id="A0A1G8RI15"/>
<dbReference type="RefSeq" id="WP_074758508.1">
    <property type="nucleotide sequence ID" value="NZ_FNCO01000022.1"/>
</dbReference>
<evidence type="ECO:0000313" key="1">
    <source>
        <dbReference type="EMBL" id="SDJ16503.1"/>
    </source>
</evidence>
<evidence type="ECO:0000313" key="2">
    <source>
        <dbReference type="Proteomes" id="UP000182894"/>
    </source>
</evidence>